<feature type="compositionally biased region" description="Basic and acidic residues" evidence="11">
    <location>
        <begin position="293"/>
        <end position="315"/>
    </location>
</feature>
<evidence type="ECO:0000256" key="4">
    <source>
        <dbReference type="ARBA" id="ARBA00023125"/>
    </source>
</evidence>
<dbReference type="GO" id="GO:0000977">
    <property type="term" value="F:RNA polymerase II transcription regulatory region sequence-specific DNA binding"/>
    <property type="evidence" value="ECO:0007669"/>
    <property type="project" value="TreeGrafter"/>
</dbReference>
<proteinExistence type="inferred from homology"/>
<dbReference type="SUPFAM" id="SSF46689">
    <property type="entry name" value="Homeodomain-like"/>
    <property type="match status" value="1"/>
</dbReference>
<name>A0AAE1E5H2_9GAST</name>
<dbReference type="GO" id="GO:0005634">
    <property type="term" value="C:nucleus"/>
    <property type="evidence" value="ECO:0007669"/>
    <property type="project" value="UniProtKB-SubCell"/>
</dbReference>
<evidence type="ECO:0000256" key="5">
    <source>
        <dbReference type="ARBA" id="ARBA00023155"/>
    </source>
</evidence>
<protein>
    <recommendedName>
        <fullName evidence="12">Homeobox domain-containing protein</fullName>
    </recommendedName>
</protein>
<dbReference type="PANTHER" id="PTHR46110">
    <property type="entry name" value="HOMEOBOX PROTEIN HMX"/>
    <property type="match status" value="1"/>
</dbReference>
<dbReference type="Gene3D" id="1.10.10.60">
    <property type="entry name" value="Homeodomain-like"/>
    <property type="match status" value="1"/>
</dbReference>
<feature type="compositionally biased region" description="Polar residues" evidence="11">
    <location>
        <begin position="67"/>
        <end position="79"/>
    </location>
</feature>
<dbReference type="PRINTS" id="PR00024">
    <property type="entry name" value="HOMEOBOX"/>
</dbReference>
<dbReference type="SMART" id="SM00389">
    <property type="entry name" value="HOX"/>
    <property type="match status" value="1"/>
</dbReference>
<evidence type="ECO:0000256" key="11">
    <source>
        <dbReference type="SAM" id="MobiDB-lite"/>
    </source>
</evidence>
<dbReference type="InterPro" id="IPR051300">
    <property type="entry name" value="HMX_Homeobox_TF"/>
</dbReference>
<comment type="subcellular location">
    <subcellularLocation>
        <location evidence="1 9 10">Nucleus</location>
    </subcellularLocation>
</comment>
<dbReference type="InterPro" id="IPR017970">
    <property type="entry name" value="Homeobox_CS"/>
</dbReference>
<sequence length="469" mass="51735">MATDDLCTPSKTPPSPQSSTASTSPPPQPLSSPQTSAPSISSSSSMTPSSVISAAPATIIIRDRSPTNRMSPPHQTSPLHQAPPPAVPQATPPTAKKSSFSISSILGEDENSNERKRNDRRRDIDGDDKGLCEKSKKLEDDDDDDDCRREAVVTSISDLYHRFQIYSDQARLGQGLASRAANFGLWYPWYPGIIAPPHGDGHPPQLPPRFQASSPKAPPSPLSSGGASPDALSYQSHHHSSQQQQQQQQHHPHSFPQHHQLHPDFIDDRAVSPTCKRKASDGYDSADDDDNDNDSRGGKDDSTTCKDDSDDEERRKQRKKKTRTVFSRSQVFQLESTFDMKRYLSSSERAGLAATLHLTETQVKIWFQNRRNKWKRQLAAEMEAANLSQRTSHRMVRVPVLYHENAYPPPPPHTRPDQLHAGPSPPLNPSLPSSLPSPLPSTLSSSLSSLCYPHPYPHLSTLRSLHGAV</sequence>
<feature type="region of interest" description="Disordered" evidence="11">
    <location>
        <begin position="274"/>
        <end position="323"/>
    </location>
</feature>
<feature type="compositionally biased region" description="Pro residues" evidence="11">
    <location>
        <begin position="423"/>
        <end position="439"/>
    </location>
</feature>
<dbReference type="EMBL" id="JAWDGP010001093">
    <property type="protein sequence ID" value="KAK3794762.1"/>
    <property type="molecule type" value="Genomic_DNA"/>
</dbReference>
<evidence type="ECO:0000313" key="13">
    <source>
        <dbReference type="EMBL" id="KAK3794762.1"/>
    </source>
</evidence>
<feature type="DNA-binding region" description="Homeobox" evidence="9">
    <location>
        <begin position="319"/>
        <end position="378"/>
    </location>
</feature>
<keyword evidence="14" id="KW-1185">Reference proteome</keyword>
<evidence type="ECO:0000256" key="10">
    <source>
        <dbReference type="RuleBase" id="RU000682"/>
    </source>
</evidence>
<evidence type="ECO:0000259" key="12">
    <source>
        <dbReference type="PROSITE" id="PS50071"/>
    </source>
</evidence>
<feature type="region of interest" description="Disordered" evidence="11">
    <location>
        <begin position="403"/>
        <end position="440"/>
    </location>
</feature>
<dbReference type="InterPro" id="IPR001356">
    <property type="entry name" value="HD"/>
</dbReference>
<dbReference type="PROSITE" id="PS50071">
    <property type="entry name" value="HOMEOBOX_2"/>
    <property type="match status" value="1"/>
</dbReference>
<reference evidence="13" key="1">
    <citation type="journal article" date="2023" name="G3 (Bethesda)">
        <title>A reference genome for the long-term kleptoplast-retaining sea slug Elysia crispata morphotype clarki.</title>
        <authorList>
            <person name="Eastman K.E."/>
            <person name="Pendleton A.L."/>
            <person name="Shaikh M.A."/>
            <person name="Suttiyut T."/>
            <person name="Ogas R."/>
            <person name="Tomko P."/>
            <person name="Gavelis G."/>
            <person name="Widhalm J.R."/>
            <person name="Wisecaver J.H."/>
        </authorList>
    </citation>
    <scope>NUCLEOTIDE SEQUENCE</scope>
    <source>
        <strain evidence="13">ECLA1</strain>
    </source>
</reference>
<dbReference type="PROSITE" id="PS00027">
    <property type="entry name" value="HOMEOBOX_1"/>
    <property type="match status" value="1"/>
</dbReference>
<evidence type="ECO:0000256" key="2">
    <source>
        <dbReference type="ARBA" id="ARBA00022473"/>
    </source>
</evidence>
<feature type="compositionally biased region" description="Low complexity" evidence="11">
    <location>
        <begin position="31"/>
        <end position="55"/>
    </location>
</feature>
<dbReference type="InterPro" id="IPR020479">
    <property type="entry name" value="HD_metazoa"/>
</dbReference>
<keyword evidence="3" id="KW-0805">Transcription regulation</keyword>
<dbReference type="CDD" id="cd00086">
    <property type="entry name" value="homeodomain"/>
    <property type="match status" value="1"/>
</dbReference>
<comment type="caution">
    <text evidence="13">The sequence shown here is derived from an EMBL/GenBank/DDBJ whole genome shotgun (WGS) entry which is preliminary data.</text>
</comment>
<evidence type="ECO:0000256" key="9">
    <source>
        <dbReference type="PROSITE-ProRule" id="PRU00108"/>
    </source>
</evidence>
<accession>A0AAE1E5H2</accession>
<feature type="domain" description="Homeobox" evidence="12">
    <location>
        <begin position="317"/>
        <end position="377"/>
    </location>
</feature>
<keyword evidence="2" id="KW-0217">Developmental protein</keyword>
<dbReference type="AlphaFoldDB" id="A0AAE1E5H2"/>
<evidence type="ECO:0000256" key="7">
    <source>
        <dbReference type="ARBA" id="ARBA00023242"/>
    </source>
</evidence>
<comment type="similarity">
    <text evidence="8">Belongs to the HMX homeobox family.</text>
</comment>
<evidence type="ECO:0000256" key="3">
    <source>
        <dbReference type="ARBA" id="ARBA00023015"/>
    </source>
</evidence>
<dbReference type="InterPro" id="IPR009057">
    <property type="entry name" value="Homeodomain-like_sf"/>
</dbReference>
<dbReference type="Proteomes" id="UP001283361">
    <property type="component" value="Unassembled WGS sequence"/>
</dbReference>
<evidence type="ECO:0000256" key="6">
    <source>
        <dbReference type="ARBA" id="ARBA00023163"/>
    </source>
</evidence>
<gene>
    <name evidence="13" type="ORF">RRG08_047037</name>
</gene>
<evidence type="ECO:0000256" key="8">
    <source>
        <dbReference type="ARBA" id="ARBA00038165"/>
    </source>
</evidence>
<organism evidence="13 14">
    <name type="scientific">Elysia crispata</name>
    <name type="common">lettuce slug</name>
    <dbReference type="NCBI Taxonomy" id="231223"/>
    <lineage>
        <taxon>Eukaryota</taxon>
        <taxon>Metazoa</taxon>
        <taxon>Spiralia</taxon>
        <taxon>Lophotrochozoa</taxon>
        <taxon>Mollusca</taxon>
        <taxon>Gastropoda</taxon>
        <taxon>Heterobranchia</taxon>
        <taxon>Euthyneura</taxon>
        <taxon>Panpulmonata</taxon>
        <taxon>Sacoglossa</taxon>
        <taxon>Placobranchoidea</taxon>
        <taxon>Plakobranchidae</taxon>
        <taxon>Elysia</taxon>
    </lineage>
</organism>
<dbReference type="PANTHER" id="PTHR46110:SF3">
    <property type="entry name" value="HOMEOBOX PROTEIN HMX"/>
    <property type="match status" value="1"/>
</dbReference>
<evidence type="ECO:0000313" key="14">
    <source>
        <dbReference type="Proteomes" id="UP001283361"/>
    </source>
</evidence>
<dbReference type="FunFam" id="1.10.10.60:FF:000053">
    <property type="entry name" value="H6 family homeobox 2"/>
    <property type="match status" value="1"/>
</dbReference>
<feature type="compositionally biased region" description="Pro residues" evidence="11">
    <location>
        <begin position="81"/>
        <end position="91"/>
    </location>
</feature>
<feature type="region of interest" description="Disordered" evidence="11">
    <location>
        <begin position="198"/>
        <end position="261"/>
    </location>
</feature>
<dbReference type="GO" id="GO:0000981">
    <property type="term" value="F:DNA-binding transcription factor activity, RNA polymerase II-specific"/>
    <property type="evidence" value="ECO:0007669"/>
    <property type="project" value="InterPro"/>
</dbReference>
<keyword evidence="6" id="KW-0804">Transcription</keyword>
<keyword evidence="7 9" id="KW-0539">Nucleus</keyword>
<keyword evidence="4 9" id="KW-0238">DNA-binding</keyword>
<feature type="compositionally biased region" description="Basic and acidic residues" evidence="11">
    <location>
        <begin position="112"/>
        <end position="139"/>
    </location>
</feature>
<feature type="region of interest" description="Disordered" evidence="11">
    <location>
        <begin position="1"/>
        <end position="147"/>
    </location>
</feature>
<keyword evidence="5 9" id="KW-0371">Homeobox</keyword>
<evidence type="ECO:0000256" key="1">
    <source>
        <dbReference type="ARBA" id="ARBA00004123"/>
    </source>
</evidence>
<dbReference type="Pfam" id="PF00046">
    <property type="entry name" value="Homeodomain"/>
    <property type="match status" value="1"/>
</dbReference>
<feature type="compositionally biased region" description="Low complexity" evidence="11">
    <location>
        <begin position="241"/>
        <end position="258"/>
    </location>
</feature>